<protein>
    <recommendedName>
        <fullName evidence="4">Multiple C2 domain-containing protein</fullName>
    </recommendedName>
</protein>
<dbReference type="AlphaFoldDB" id="C1E1D6"/>
<keyword evidence="1" id="KW-0677">Repeat</keyword>
<proteinExistence type="predicted"/>
<evidence type="ECO:0000256" key="1">
    <source>
        <dbReference type="ARBA" id="ARBA00022737"/>
    </source>
</evidence>
<feature type="region of interest" description="Disordered" evidence="2">
    <location>
        <begin position="105"/>
        <end position="143"/>
    </location>
</feature>
<dbReference type="PANTHER" id="PTHR31425">
    <property type="entry name" value="PHOSPHORIBOSYLANTHRANILATE TRANSFERASE ISOFORM 1"/>
    <property type="match status" value="1"/>
</dbReference>
<dbReference type="OrthoDB" id="67700at2759"/>
<feature type="transmembrane region" description="Helical" evidence="3">
    <location>
        <begin position="178"/>
        <end position="206"/>
    </location>
</feature>
<feature type="domain" description="Multiple C2" evidence="4">
    <location>
        <begin position="143"/>
        <end position="226"/>
    </location>
</feature>
<dbReference type="Proteomes" id="UP000002009">
    <property type="component" value="Chromosome 3"/>
</dbReference>
<keyword evidence="3" id="KW-0472">Membrane</keyword>
<dbReference type="KEGG" id="mis:MICPUN_56834"/>
<reference evidence="5 6" key="1">
    <citation type="journal article" date="2009" name="Science">
        <title>Green evolution and dynamic adaptations revealed by genomes of the marine picoeukaryotes Micromonas.</title>
        <authorList>
            <person name="Worden A.Z."/>
            <person name="Lee J.H."/>
            <person name="Mock T."/>
            <person name="Rouze P."/>
            <person name="Simmons M.P."/>
            <person name="Aerts A.L."/>
            <person name="Allen A.E."/>
            <person name="Cuvelier M.L."/>
            <person name="Derelle E."/>
            <person name="Everett M.V."/>
            <person name="Foulon E."/>
            <person name="Grimwood J."/>
            <person name="Gundlach H."/>
            <person name="Henrissat B."/>
            <person name="Napoli C."/>
            <person name="McDonald S.M."/>
            <person name="Parker M.S."/>
            <person name="Rombauts S."/>
            <person name="Salamov A."/>
            <person name="Von Dassow P."/>
            <person name="Badger J.H."/>
            <person name="Coutinho P.M."/>
            <person name="Demir E."/>
            <person name="Dubchak I."/>
            <person name="Gentemann C."/>
            <person name="Eikrem W."/>
            <person name="Gready J.E."/>
            <person name="John U."/>
            <person name="Lanier W."/>
            <person name="Lindquist E.A."/>
            <person name="Lucas S."/>
            <person name="Mayer K.F."/>
            <person name="Moreau H."/>
            <person name="Not F."/>
            <person name="Otillar R."/>
            <person name="Panaud O."/>
            <person name="Pangilinan J."/>
            <person name="Paulsen I."/>
            <person name="Piegu B."/>
            <person name="Poliakov A."/>
            <person name="Robbens S."/>
            <person name="Schmutz J."/>
            <person name="Toulza E."/>
            <person name="Wyss T."/>
            <person name="Zelensky A."/>
            <person name="Zhou K."/>
            <person name="Armbrust E.V."/>
            <person name="Bhattacharya D."/>
            <person name="Goodenough U.W."/>
            <person name="Van de Peer Y."/>
            <person name="Grigoriev I.V."/>
        </authorList>
    </citation>
    <scope>NUCLEOTIDE SEQUENCE [LARGE SCALE GENOMIC DNA]</scope>
    <source>
        <strain evidence="6">RCC299 / NOUM17</strain>
    </source>
</reference>
<accession>C1E1D6</accession>
<dbReference type="GeneID" id="8241652"/>
<dbReference type="PANTHER" id="PTHR31425:SF50">
    <property type="entry name" value="FT-INTERACTING PROTEIN 3-RELATED"/>
    <property type="match status" value="1"/>
</dbReference>
<dbReference type="Pfam" id="PF08372">
    <property type="entry name" value="PRT_C"/>
    <property type="match status" value="1"/>
</dbReference>
<evidence type="ECO:0000259" key="4">
    <source>
        <dbReference type="Pfam" id="PF08372"/>
    </source>
</evidence>
<dbReference type="InterPro" id="IPR013583">
    <property type="entry name" value="MCTP_C"/>
</dbReference>
<evidence type="ECO:0000313" key="5">
    <source>
        <dbReference type="EMBL" id="ACO62153.1"/>
    </source>
</evidence>
<keyword evidence="6" id="KW-1185">Reference proteome</keyword>
<feature type="transmembrane region" description="Helical" evidence="3">
    <location>
        <begin position="77"/>
        <end position="97"/>
    </location>
</feature>
<evidence type="ECO:0000313" key="6">
    <source>
        <dbReference type="Proteomes" id="UP000002009"/>
    </source>
</evidence>
<keyword evidence="3" id="KW-1133">Transmembrane helix</keyword>
<dbReference type="InParanoid" id="C1E1D6"/>
<evidence type="ECO:0000256" key="3">
    <source>
        <dbReference type="SAM" id="Phobius"/>
    </source>
</evidence>
<dbReference type="STRING" id="296587.C1E1D6"/>
<organism evidence="5 6">
    <name type="scientific">Micromonas commoda (strain RCC299 / NOUM17 / CCMP2709)</name>
    <name type="common">Picoplanktonic green alga</name>
    <dbReference type="NCBI Taxonomy" id="296587"/>
    <lineage>
        <taxon>Eukaryota</taxon>
        <taxon>Viridiplantae</taxon>
        <taxon>Chlorophyta</taxon>
        <taxon>Mamiellophyceae</taxon>
        <taxon>Mamiellales</taxon>
        <taxon>Mamiellaceae</taxon>
        <taxon>Micromonas</taxon>
    </lineage>
</organism>
<dbReference type="EMBL" id="CP001324">
    <property type="protein sequence ID" value="ACO62153.1"/>
    <property type="molecule type" value="Genomic_DNA"/>
</dbReference>
<dbReference type="RefSeq" id="XP_002500895.1">
    <property type="nucleotide sequence ID" value="XM_002500849.1"/>
</dbReference>
<sequence>MVAALGGDARAAGAAAPKPEINVAKLTKAEEAIFTLQPGKDAFVKLAAALAPFRPVVDHVADALSWRSTRKAMAAQAAFTYAVLYPYVIIPGILLTLGTCTLTNRKEDEGSGDEDDGETRSEPAKKKPTPAEPKGASWRSKARKLDARDVQRALENVATRLERIIALTTWEDPVVTGAFVAGCLVAALFLASHSFQVVLLCVGLYATRPPSWRVVPGPLESLLGRMPDKGEAYARLMQETGNGGKGAASGA</sequence>
<keyword evidence="3" id="KW-0812">Transmembrane</keyword>
<name>C1E1D6_MICCC</name>
<dbReference type="InterPro" id="IPR047259">
    <property type="entry name" value="QUIRKY-like"/>
</dbReference>
<evidence type="ECO:0000256" key="2">
    <source>
        <dbReference type="SAM" id="MobiDB-lite"/>
    </source>
</evidence>
<gene>
    <name evidence="5" type="ORF">MICPUN_56834</name>
</gene>